<comment type="caution">
    <text evidence="1">The sequence shown here is derived from an EMBL/GenBank/DDBJ whole genome shotgun (WGS) entry which is preliminary data.</text>
</comment>
<sequence length="389" mass="45102">MSSTLQKIRSSTSQKEPKDLLDLDISGQYAILSESDQWFMDGTFNCLPIKLMQLFTIHPLIINLNEAVTLPCIFILTQQRTKKTYLEIFGFLKNLAIKQNLILYPKYVMADFEKATIFRRTVRIGLKQHYSKDEYRDFIDLLEALALIPIEHVQQGFEIIKSLKPNDNKCDELIDYFDKDSIKKIEPAIWNLYSSDIRKNNKIEGFYPGLNKLVSTKHLNTQDTQEQDDVNTSPPPNNMDELLAIENKVEISDENETVETQTYINLETVTFEVDNLCTEVPVSNIVINRQIPLASMIAYNPRFYDEDETNARERARVKAAIDATTAAITKADIDAEVKRQWIKTGVTERSRISGLDRDAAFKRLKQKIEFEDEQQKHLDFLERYGNFFF</sequence>
<evidence type="ECO:0000313" key="1">
    <source>
        <dbReference type="EMBL" id="CAF0929554.1"/>
    </source>
</evidence>
<dbReference type="AlphaFoldDB" id="A0A814BH36"/>
<dbReference type="EMBL" id="CAJNOC010002375">
    <property type="protein sequence ID" value="CAF0929554.1"/>
    <property type="molecule type" value="Genomic_DNA"/>
</dbReference>
<keyword evidence="2" id="KW-1185">Reference proteome</keyword>
<dbReference type="Proteomes" id="UP000663879">
    <property type="component" value="Unassembled WGS sequence"/>
</dbReference>
<reference evidence="1" key="1">
    <citation type="submission" date="2021-02" db="EMBL/GenBank/DDBJ databases">
        <authorList>
            <person name="Nowell W R."/>
        </authorList>
    </citation>
    <scope>NUCLEOTIDE SEQUENCE</scope>
    <source>
        <strain evidence="1">Ploen Becks lab</strain>
    </source>
</reference>
<gene>
    <name evidence="1" type="ORF">OXX778_LOCUS12827</name>
</gene>
<proteinExistence type="predicted"/>
<organism evidence="1 2">
    <name type="scientific">Brachionus calyciflorus</name>
    <dbReference type="NCBI Taxonomy" id="104777"/>
    <lineage>
        <taxon>Eukaryota</taxon>
        <taxon>Metazoa</taxon>
        <taxon>Spiralia</taxon>
        <taxon>Gnathifera</taxon>
        <taxon>Rotifera</taxon>
        <taxon>Eurotatoria</taxon>
        <taxon>Monogononta</taxon>
        <taxon>Pseudotrocha</taxon>
        <taxon>Ploima</taxon>
        <taxon>Brachionidae</taxon>
        <taxon>Brachionus</taxon>
    </lineage>
</organism>
<accession>A0A814BH36</accession>
<name>A0A814BH36_9BILA</name>
<evidence type="ECO:0000313" key="2">
    <source>
        <dbReference type="Proteomes" id="UP000663879"/>
    </source>
</evidence>
<protein>
    <recommendedName>
        <fullName evidence="3">MULE transposase domain-containing protein</fullName>
    </recommendedName>
</protein>
<evidence type="ECO:0008006" key="3">
    <source>
        <dbReference type="Google" id="ProtNLM"/>
    </source>
</evidence>